<sequence length="142" mass="16216">MKRRSAGKDFSRDRMQVCLFKEFEHFSSSRIPGVFIRNQPRPRGRPPLPAQHFREMVQRSGFQDKTAGFQARRNHDPIHGFPSPFLGFRFIYYTAKLGRKQADGGKITHSRSRSAGNGRRICGDKLSAVLENGRGRGILSRL</sequence>
<reference evidence="1" key="1">
    <citation type="submission" date="2019-08" db="EMBL/GenBank/DDBJ databases">
        <authorList>
            <person name="Kucharzyk K."/>
            <person name="Murdoch R.W."/>
            <person name="Higgins S."/>
            <person name="Loffler F."/>
        </authorList>
    </citation>
    <scope>NUCLEOTIDE SEQUENCE</scope>
</reference>
<dbReference type="AlphaFoldDB" id="A0A645H207"/>
<organism evidence="1">
    <name type="scientific">bioreactor metagenome</name>
    <dbReference type="NCBI Taxonomy" id="1076179"/>
    <lineage>
        <taxon>unclassified sequences</taxon>
        <taxon>metagenomes</taxon>
        <taxon>ecological metagenomes</taxon>
    </lineage>
</organism>
<protein>
    <submittedName>
        <fullName evidence="1">Uncharacterized protein</fullName>
    </submittedName>
</protein>
<gene>
    <name evidence="1" type="ORF">SDC9_180534</name>
</gene>
<comment type="caution">
    <text evidence="1">The sequence shown here is derived from an EMBL/GenBank/DDBJ whole genome shotgun (WGS) entry which is preliminary data.</text>
</comment>
<evidence type="ECO:0000313" key="1">
    <source>
        <dbReference type="EMBL" id="MPN33051.1"/>
    </source>
</evidence>
<proteinExistence type="predicted"/>
<dbReference type="EMBL" id="VSSQ01085363">
    <property type="protein sequence ID" value="MPN33051.1"/>
    <property type="molecule type" value="Genomic_DNA"/>
</dbReference>
<accession>A0A645H207</accession>
<name>A0A645H207_9ZZZZ</name>